<sequence>MDNKVTVITGLYNINRETNGDGRRFDDYVSWLKKTMRLNVPMVIYCEQATYEKIKDERNDYPSTKFIIIEKKDIEYFKYEDKVNEIVKNEDYLRKIMGGHRLEVKLPIYNLLIMNKILWVSEVAENNYFDSKYFMWVDAGCSRFFEDYDLNLKKPWPNVEKLNEDKFNIQVKQTLMNNLTPLQMMYHHDHFTTATIFSGTRQIIDRIKYESKVIFDEMIKNNCINNEQIVFAMIFKKYPQMFYGIINNTYKHLPYFQHLCN</sequence>
<dbReference type="Pfam" id="PF09612">
    <property type="entry name" value="HtrL_YibB"/>
    <property type="match status" value="1"/>
</dbReference>
<dbReference type="AlphaFoldDB" id="A0A6C0AVR4"/>
<dbReference type="InterPro" id="IPR011735">
    <property type="entry name" value="WlaTC/HtrL_glycosyltransf"/>
</dbReference>
<accession>A0A6C0AVR4</accession>
<protein>
    <recommendedName>
        <fullName evidence="2">Protein YibB</fullName>
    </recommendedName>
</protein>
<organism evidence="1">
    <name type="scientific">viral metagenome</name>
    <dbReference type="NCBI Taxonomy" id="1070528"/>
    <lineage>
        <taxon>unclassified sequences</taxon>
        <taxon>metagenomes</taxon>
        <taxon>organismal metagenomes</taxon>
    </lineage>
</organism>
<dbReference type="EMBL" id="MN738753">
    <property type="protein sequence ID" value="QHS83371.1"/>
    <property type="molecule type" value="Genomic_DNA"/>
</dbReference>
<evidence type="ECO:0008006" key="2">
    <source>
        <dbReference type="Google" id="ProtNLM"/>
    </source>
</evidence>
<evidence type="ECO:0000313" key="1">
    <source>
        <dbReference type="EMBL" id="QHS83371.1"/>
    </source>
</evidence>
<proteinExistence type="predicted"/>
<name>A0A6C0AVR4_9ZZZZ</name>
<reference evidence="1" key="1">
    <citation type="journal article" date="2020" name="Nature">
        <title>Giant virus diversity and host interactions through global metagenomics.</title>
        <authorList>
            <person name="Schulz F."/>
            <person name="Roux S."/>
            <person name="Paez-Espino D."/>
            <person name="Jungbluth S."/>
            <person name="Walsh D.A."/>
            <person name="Denef V.J."/>
            <person name="McMahon K.D."/>
            <person name="Konstantinidis K.T."/>
            <person name="Eloe-Fadrosh E.A."/>
            <person name="Kyrpides N.C."/>
            <person name="Woyke T."/>
        </authorList>
    </citation>
    <scope>NUCLEOTIDE SEQUENCE</scope>
    <source>
        <strain evidence="1">GVMAG-S-ERX555943-30</strain>
    </source>
</reference>